<dbReference type="Proteomes" id="UP000440367">
    <property type="component" value="Unassembled WGS sequence"/>
</dbReference>
<dbReference type="EMBL" id="QXFZ01000766">
    <property type="protein sequence ID" value="KAE9105423.1"/>
    <property type="molecule type" value="Genomic_DNA"/>
</dbReference>
<evidence type="ECO:0000313" key="12">
    <source>
        <dbReference type="Proteomes" id="UP000440367"/>
    </source>
</evidence>
<evidence type="ECO:0000256" key="1">
    <source>
        <dbReference type="SAM" id="MobiDB-lite"/>
    </source>
</evidence>
<evidence type="ECO:0000313" key="7">
    <source>
        <dbReference type="EMBL" id="KAE9223210.1"/>
    </source>
</evidence>
<sequence>MQLVSFKGKFTTDRILSALSFFFSLRPWVRAALASSYSLGDTPSCPPAPSSRTPSHPGVVPSVLAHPRTPGDPTVLLPAHPSLPVVREARRSQPPASAPSLLGSLAPPDLCLQNGRPSATTAPTATASI</sequence>
<evidence type="ECO:0000313" key="5">
    <source>
        <dbReference type="EMBL" id="KAE9133916.1"/>
    </source>
</evidence>
<reference evidence="3 15" key="1">
    <citation type="submission" date="2018-09" db="EMBL/GenBank/DDBJ databases">
        <title>Genomic investigation of the strawberry pathogen Phytophthora fragariae indicates pathogenicity is determined by transcriptional variation in three key races.</title>
        <authorList>
            <person name="Adams T.M."/>
            <person name="Armitage A.D."/>
            <person name="Sobczyk M.K."/>
            <person name="Bates H.J."/>
            <person name="Dunwell J.M."/>
            <person name="Nellist C.F."/>
            <person name="Harrison R.J."/>
        </authorList>
    </citation>
    <scope>NUCLEOTIDE SEQUENCE [LARGE SCALE GENOMIC DNA]</scope>
    <source>
        <strain evidence="8 11">A4</strain>
        <strain evidence="7 12">BC-1</strain>
        <strain evidence="6 10">NOV-27</strain>
        <strain evidence="5 13">NOV-5</strain>
        <strain evidence="4 14">NOV-71</strain>
        <strain evidence="2 9">NOV-9</strain>
        <strain evidence="3 15">SCRP245</strain>
    </source>
</reference>
<dbReference type="Proteomes" id="UP000429523">
    <property type="component" value="Unassembled WGS sequence"/>
</dbReference>
<dbReference type="EMBL" id="QXGF01000739">
    <property type="protein sequence ID" value="KAE8936226.1"/>
    <property type="molecule type" value="Genomic_DNA"/>
</dbReference>
<gene>
    <name evidence="8" type="ORF">PF001_g15347</name>
    <name evidence="7" type="ORF">PF002_g15041</name>
    <name evidence="6" type="ORF">PF005_g13116</name>
    <name evidence="5" type="ORF">PF006_g14941</name>
    <name evidence="4" type="ORF">PF007_g13703</name>
    <name evidence="2" type="ORF">PF009_g13860</name>
    <name evidence="3" type="ORF">PF011_g14959</name>
</gene>
<dbReference type="EMBL" id="QXGA01000961">
    <property type="protein sequence ID" value="KAE9133916.1"/>
    <property type="molecule type" value="Genomic_DNA"/>
</dbReference>
<name>A0A6A3JUS4_9STRA</name>
<evidence type="ECO:0000313" key="6">
    <source>
        <dbReference type="EMBL" id="KAE9206180.1"/>
    </source>
</evidence>
<dbReference type="Proteomes" id="UP000460718">
    <property type="component" value="Unassembled WGS sequence"/>
</dbReference>
<evidence type="ECO:0000313" key="11">
    <source>
        <dbReference type="Proteomes" id="UP000437068"/>
    </source>
</evidence>
<dbReference type="EMBL" id="QXFW01000991">
    <property type="protein sequence ID" value="KAE8998649.1"/>
    <property type="molecule type" value="Genomic_DNA"/>
</dbReference>
<evidence type="ECO:0000313" key="8">
    <source>
        <dbReference type="EMBL" id="KAE9299660.1"/>
    </source>
</evidence>
<accession>A0A6A3JUS4</accession>
<dbReference type="Proteomes" id="UP000437068">
    <property type="component" value="Unassembled WGS sequence"/>
</dbReference>
<dbReference type="Proteomes" id="UP000433483">
    <property type="component" value="Unassembled WGS sequence"/>
</dbReference>
<evidence type="ECO:0000313" key="10">
    <source>
        <dbReference type="Proteomes" id="UP000433483"/>
    </source>
</evidence>
<evidence type="ECO:0000313" key="9">
    <source>
        <dbReference type="Proteomes" id="UP000429523"/>
    </source>
</evidence>
<dbReference type="EMBL" id="QXGE01000993">
    <property type="protein sequence ID" value="KAE9299660.1"/>
    <property type="molecule type" value="Genomic_DNA"/>
</dbReference>
<dbReference type="EMBL" id="QXGD01000827">
    <property type="protein sequence ID" value="KAE9223210.1"/>
    <property type="molecule type" value="Genomic_DNA"/>
</dbReference>
<evidence type="ECO:0000313" key="15">
    <source>
        <dbReference type="Proteomes" id="UP000460718"/>
    </source>
</evidence>
<evidence type="ECO:0000313" key="2">
    <source>
        <dbReference type="EMBL" id="KAE8936226.1"/>
    </source>
</evidence>
<dbReference type="Proteomes" id="UP000440732">
    <property type="component" value="Unassembled WGS sequence"/>
</dbReference>
<organism evidence="3 15">
    <name type="scientific">Phytophthora fragariae</name>
    <dbReference type="NCBI Taxonomy" id="53985"/>
    <lineage>
        <taxon>Eukaryota</taxon>
        <taxon>Sar</taxon>
        <taxon>Stramenopiles</taxon>
        <taxon>Oomycota</taxon>
        <taxon>Peronosporomycetes</taxon>
        <taxon>Peronosporales</taxon>
        <taxon>Peronosporaceae</taxon>
        <taxon>Phytophthora</taxon>
    </lineage>
</organism>
<proteinExistence type="predicted"/>
<keyword evidence="10" id="KW-1185">Reference proteome</keyword>
<evidence type="ECO:0000313" key="14">
    <source>
        <dbReference type="Proteomes" id="UP000441208"/>
    </source>
</evidence>
<evidence type="ECO:0000313" key="13">
    <source>
        <dbReference type="Proteomes" id="UP000440732"/>
    </source>
</evidence>
<protein>
    <submittedName>
        <fullName evidence="3">Uncharacterized protein</fullName>
    </submittedName>
</protein>
<feature type="region of interest" description="Disordered" evidence="1">
    <location>
        <begin position="38"/>
        <end position="129"/>
    </location>
</feature>
<comment type="caution">
    <text evidence="3">The sequence shown here is derived from an EMBL/GenBank/DDBJ whole genome shotgun (WGS) entry which is preliminary data.</text>
</comment>
<feature type="compositionally biased region" description="Low complexity" evidence="1">
    <location>
        <begin position="117"/>
        <end position="129"/>
    </location>
</feature>
<dbReference type="Proteomes" id="UP000441208">
    <property type="component" value="Unassembled WGS sequence"/>
</dbReference>
<evidence type="ECO:0000313" key="4">
    <source>
        <dbReference type="EMBL" id="KAE9105423.1"/>
    </source>
</evidence>
<dbReference type="AlphaFoldDB" id="A0A6A3JUS4"/>
<dbReference type="EMBL" id="QXGB01000714">
    <property type="protein sequence ID" value="KAE9206180.1"/>
    <property type="molecule type" value="Genomic_DNA"/>
</dbReference>
<evidence type="ECO:0000313" key="3">
    <source>
        <dbReference type="EMBL" id="KAE8998649.1"/>
    </source>
</evidence>